<evidence type="ECO:0000313" key="2">
    <source>
        <dbReference type="EMBL" id="GIF78649.1"/>
    </source>
</evidence>
<gene>
    <name evidence="2" type="ORF">Asi02nite_81670</name>
</gene>
<dbReference type="InterPro" id="IPR037401">
    <property type="entry name" value="SnoaL-like"/>
</dbReference>
<protein>
    <recommendedName>
        <fullName evidence="1">SnoaL-like domain-containing protein</fullName>
    </recommendedName>
</protein>
<evidence type="ECO:0000259" key="1">
    <source>
        <dbReference type="Pfam" id="PF12680"/>
    </source>
</evidence>
<dbReference type="EMBL" id="BONE01000214">
    <property type="protein sequence ID" value="GIF78649.1"/>
    <property type="molecule type" value="Genomic_DNA"/>
</dbReference>
<dbReference type="RefSeq" id="WP_203719495.1">
    <property type="nucleotide sequence ID" value="NZ_BONE01000214.1"/>
</dbReference>
<organism evidence="2 3">
    <name type="scientific">Asanoa siamensis</name>
    <dbReference type="NCBI Taxonomy" id="926357"/>
    <lineage>
        <taxon>Bacteria</taxon>
        <taxon>Bacillati</taxon>
        <taxon>Actinomycetota</taxon>
        <taxon>Actinomycetes</taxon>
        <taxon>Micromonosporales</taxon>
        <taxon>Micromonosporaceae</taxon>
        <taxon>Asanoa</taxon>
    </lineage>
</organism>
<sequence>MATIEGLMRANLLEVFNERDPERRAAAIARTYVPDVRFSDPEATVIGHAAVGAKAQGLLDEQPGFVFSAAGPVRVNDDLGYLAWNFGPEGQDPVVRGVDIALVDNGLITRLYTMLLTD</sequence>
<evidence type="ECO:0000313" key="3">
    <source>
        <dbReference type="Proteomes" id="UP000604117"/>
    </source>
</evidence>
<comment type="caution">
    <text evidence="2">The sequence shown here is derived from an EMBL/GenBank/DDBJ whole genome shotgun (WGS) entry which is preliminary data.</text>
</comment>
<dbReference type="Gene3D" id="3.10.450.50">
    <property type="match status" value="1"/>
</dbReference>
<proteinExistence type="predicted"/>
<dbReference type="SUPFAM" id="SSF54427">
    <property type="entry name" value="NTF2-like"/>
    <property type="match status" value="1"/>
</dbReference>
<dbReference type="Pfam" id="PF12680">
    <property type="entry name" value="SnoaL_2"/>
    <property type="match status" value="1"/>
</dbReference>
<reference evidence="2 3" key="1">
    <citation type="submission" date="2021-01" db="EMBL/GenBank/DDBJ databases">
        <title>Whole genome shotgun sequence of Asanoa siamensis NBRC 107932.</title>
        <authorList>
            <person name="Komaki H."/>
            <person name="Tamura T."/>
        </authorList>
    </citation>
    <scope>NUCLEOTIDE SEQUENCE [LARGE SCALE GENOMIC DNA]</scope>
    <source>
        <strain evidence="2 3">NBRC 107932</strain>
    </source>
</reference>
<keyword evidence="3" id="KW-1185">Reference proteome</keyword>
<feature type="domain" description="SnoaL-like" evidence="1">
    <location>
        <begin position="12"/>
        <end position="110"/>
    </location>
</feature>
<dbReference type="InterPro" id="IPR032710">
    <property type="entry name" value="NTF2-like_dom_sf"/>
</dbReference>
<dbReference type="Proteomes" id="UP000604117">
    <property type="component" value="Unassembled WGS sequence"/>
</dbReference>
<name>A0ABQ4D529_9ACTN</name>
<accession>A0ABQ4D529</accession>